<keyword evidence="2" id="KW-1185">Reference proteome</keyword>
<evidence type="ECO:0000313" key="1">
    <source>
        <dbReference type="EMBL" id="RGD58105.1"/>
    </source>
</evidence>
<sequence length="59" mass="6501">MSVHAGRSPNRRRGTAELVTVIGKLSVDDSVINYSDTFVLAYFDKALAITQQIFRTVTA</sequence>
<reference evidence="1 2" key="1">
    <citation type="submission" date="2018-08" db="EMBL/GenBank/DDBJ databases">
        <title>Diversity &amp; Physiological Properties of Lignin-Decomposing Actinobacteria from Soil.</title>
        <authorList>
            <person name="Roh S.G."/>
            <person name="Kim S.B."/>
        </authorList>
    </citation>
    <scope>NUCLEOTIDE SEQUENCE [LARGE SCALE GENOMIC DNA]</scope>
    <source>
        <strain evidence="1 2">MMS17-GH009</strain>
    </source>
</reference>
<dbReference type="RefSeq" id="WP_117486762.1">
    <property type="nucleotide sequence ID" value="NZ_QVIG01000001.1"/>
</dbReference>
<name>A0A372ZSD8_9ACTN</name>
<proteinExistence type="predicted"/>
<organism evidence="1 2">
    <name type="scientific">Kitasatospora xanthocidica</name>
    <dbReference type="NCBI Taxonomy" id="83382"/>
    <lineage>
        <taxon>Bacteria</taxon>
        <taxon>Bacillati</taxon>
        <taxon>Actinomycetota</taxon>
        <taxon>Actinomycetes</taxon>
        <taxon>Kitasatosporales</taxon>
        <taxon>Streptomycetaceae</taxon>
        <taxon>Kitasatospora</taxon>
    </lineage>
</organism>
<accession>A0A372ZSD8</accession>
<dbReference type="EMBL" id="QVIG01000001">
    <property type="protein sequence ID" value="RGD58105.1"/>
    <property type="molecule type" value="Genomic_DNA"/>
</dbReference>
<gene>
    <name evidence="1" type="ORF">DR950_10155</name>
</gene>
<comment type="caution">
    <text evidence="1">The sequence shown here is derived from an EMBL/GenBank/DDBJ whole genome shotgun (WGS) entry which is preliminary data.</text>
</comment>
<dbReference type="AlphaFoldDB" id="A0A372ZSD8"/>
<dbReference type="Proteomes" id="UP000263377">
    <property type="component" value="Unassembled WGS sequence"/>
</dbReference>
<protein>
    <submittedName>
        <fullName evidence="1">Uncharacterized protein</fullName>
    </submittedName>
</protein>
<evidence type="ECO:0000313" key="2">
    <source>
        <dbReference type="Proteomes" id="UP000263377"/>
    </source>
</evidence>